<gene>
    <name evidence="12" type="primary">leuD</name>
    <name evidence="12" type="ORF">DL238_00615</name>
</gene>
<evidence type="ECO:0000313" key="12">
    <source>
        <dbReference type="EMBL" id="RDS76262.1"/>
    </source>
</evidence>
<evidence type="ECO:0000256" key="6">
    <source>
        <dbReference type="ARBA" id="ARBA00011998"/>
    </source>
</evidence>
<dbReference type="Pfam" id="PF00694">
    <property type="entry name" value="Aconitase_C"/>
    <property type="match status" value="1"/>
</dbReference>
<dbReference type="RefSeq" id="WP_115490497.1">
    <property type="nucleotide sequence ID" value="NZ_JACHWW010000001.1"/>
</dbReference>
<dbReference type="PANTHER" id="PTHR43345:SF5">
    <property type="entry name" value="3-ISOPROPYLMALATE DEHYDRATASE SMALL SUBUNIT"/>
    <property type="match status" value="1"/>
</dbReference>
<accession>A0A395LHF6</accession>
<evidence type="ECO:0000256" key="8">
    <source>
        <dbReference type="ARBA" id="ARBA00022605"/>
    </source>
</evidence>
<dbReference type="NCBIfam" id="TIGR00171">
    <property type="entry name" value="leuD"/>
    <property type="match status" value="1"/>
</dbReference>
<evidence type="ECO:0000256" key="4">
    <source>
        <dbReference type="ARBA" id="ARBA00009845"/>
    </source>
</evidence>
<evidence type="ECO:0000256" key="5">
    <source>
        <dbReference type="ARBA" id="ARBA00011271"/>
    </source>
</evidence>
<comment type="similarity">
    <text evidence="4">Belongs to the LeuD family. LeuD type 1 subfamily.</text>
</comment>
<dbReference type="InterPro" id="IPR033940">
    <property type="entry name" value="IPMI_Swivel"/>
</dbReference>
<evidence type="ECO:0000256" key="1">
    <source>
        <dbReference type="ARBA" id="ARBA00000491"/>
    </source>
</evidence>
<dbReference type="EC" id="4.2.1.33" evidence="6"/>
<dbReference type="InterPro" id="IPR000573">
    <property type="entry name" value="AconitaseA/IPMdHydase_ssu_swvl"/>
</dbReference>
<dbReference type="InterPro" id="IPR004431">
    <property type="entry name" value="3-IsopropMal_deHydase_ssu"/>
</dbReference>
<dbReference type="EMBL" id="QRBB01000001">
    <property type="protein sequence ID" value="RDS76262.1"/>
    <property type="molecule type" value="Genomic_DNA"/>
</dbReference>
<evidence type="ECO:0000256" key="9">
    <source>
        <dbReference type="ARBA" id="ARBA00023239"/>
    </source>
</evidence>
<protein>
    <recommendedName>
        <fullName evidence="6">3-isopropylmalate dehydratase</fullName>
        <ecNumber evidence="6">4.2.1.33</ecNumber>
    </recommendedName>
</protein>
<sequence length="193" mass="21060">MQRDPFTRLHARTLVLPQTNIDTDQIIPARFLTTTTREGLGAQAFYDWRYTGDDQPRNDTPLPAAGAGDRQILVAGANFGCGSSREHAPWALLDYGFRAVISSDIADIFKSNALKNGLLPVEVDARTHAALLENPGVGMVIDLESCTLETDDDIRAQFTVEPFARRCLLDGVDPLGHILAHDAQIAQYEAAVA</sequence>
<evidence type="ECO:0000256" key="3">
    <source>
        <dbReference type="ARBA" id="ARBA00004729"/>
    </source>
</evidence>
<evidence type="ECO:0000313" key="13">
    <source>
        <dbReference type="Proteomes" id="UP000254101"/>
    </source>
</evidence>
<keyword evidence="7" id="KW-0432">Leucine biosynthesis</keyword>
<dbReference type="GO" id="GO:0003861">
    <property type="term" value="F:3-isopropylmalate dehydratase activity"/>
    <property type="evidence" value="ECO:0007669"/>
    <property type="project" value="UniProtKB-EC"/>
</dbReference>
<dbReference type="InterPro" id="IPR015928">
    <property type="entry name" value="Aconitase/3IPM_dehydase_swvl"/>
</dbReference>
<evidence type="ECO:0000256" key="7">
    <source>
        <dbReference type="ARBA" id="ARBA00022430"/>
    </source>
</evidence>
<comment type="catalytic activity">
    <reaction evidence="1">
        <text>(2R,3S)-3-isopropylmalate = (2S)-2-isopropylmalate</text>
        <dbReference type="Rhea" id="RHEA:32287"/>
        <dbReference type="ChEBI" id="CHEBI:1178"/>
        <dbReference type="ChEBI" id="CHEBI:35121"/>
        <dbReference type="EC" id="4.2.1.33"/>
    </reaction>
</comment>
<proteinExistence type="inferred from homology"/>
<reference evidence="12 13" key="1">
    <citation type="submission" date="2018-07" db="EMBL/GenBank/DDBJ databases">
        <title>Erythrobacter nanhaiensis sp. nov., a novel member of the genus Erythrobacter isolated from the South China Sea.</title>
        <authorList>
            <person name="Chen X."/>
            <person name="Liu J."/>
        </authorList>
    </citation>
    <scope>NUCLEOTIDE SEQUENCE [LARGE SCALE GENOMIC DNA]</scope>
    <source>
        <strain evidence="12 13">S-5</strain>
    </source>
</reference>
<dbReference type="GO" id="GO:0009316">
    <property type="term" value="C:3-isopropylmalate dehydratase complex"/>
    <property type="evidence" value="ECO:0007669"/>
    <property type="project" value="InterPro"/>
</dbReference>
<dbReference type="InterPro" id="IPR050075">
    <property type="entry name" value="LeuD"/>
</dbReference>
<evidence type="ECO:0000256" key="10">
    <source>
        <dbReference type="ARBA" id="ARBA00023304"/>
    </source>
</evidence>
<comment type="caution">
    <text evidence="12">The sequence shown here is derived from an EMBL/GenBank/DDBJ whole genome shotgun (WGS) entry which is preliminary data.</text>
</comment>
<evidence type="ECO:0000256" key="2">
    <source>
        <dbReference type="ARBA" id="ARBA00002695"/>
    </source>
</evidence>
<comment type="subunit">
    <text evidence="5">Heterodimer of LeuC and LeuD.</text>
</comment>
<dbReference type="GO" id="GO:0009098">
    <property type="term" value="P:L-leucine biosynthetic process"/>
    <property type="evidence" value="ECO:0007669"/>
    <property type="project" value="UniProtKB-UniPathway"/>
</dbReference>
<name>A0A395LHF6_9SPHN</name>
<organism evidence="12 13">
    <name type="scientific">Alteriqipengyuania lutimaris</name>
    <dbReference type="NCBI Taxonomy" id="1538146"/>
    <lineage>
        <taxon>Bacteria</taxon>
        <taxon>Pseudomonadati</taxon>
        <taxon>Pseudomonadota</taxon>
        <taxon>Alphaproteobacteria</taxon>
        <taxon>Sphingomonadales</taxon>
        <taxon>Erythrobacteraceae</taxon>
        <taxon>Alteriqipengyuania</taxon>
    </lineage>
</organism>
<feature type="domain" description="Aconitase A/isopropylmalate dehydratase small subunit swivel" evidence="11">
    <location>
        <begin position="14"/>
        <end position="124"/>
    </location>
</feature>
<dbReference type="AlphaFoldDB" id="A0A395LHF6"/>
<dbReference type="PANTHER" id="PTHR43345">
    <property type="entry name" value="3-ISOPROPYLMALATE DEHYDRATASE SMALL SUBUNIT 2-RELATED-RELATED"/>
    <property type="match status" value="1"/>
</dbReference>
<keyword evidence="10" id="KW-0100">Branched-chain amino acid biosynthesis</keyword>
<keyword evidence="9 12" id="KW-0456">Lyase</keyword>
<dbReference type="NCBIfam" id="NF002458">
    <property type="entry name" value="PRK01641.1"/>
    <property type="match status" value="1"/>
</dbReference>
<dbReference type="UniPathway" id="UPA00048">
    <property type="reaction ID" value="UER00071"/>
</dbReference>
<comment type="pathway">
    <text evidence="3">Amino-acid biosynthesis; L-leucine biosynthesis; L-leucine from 3-methyl-2-oxobutanoate: step 2/4.</text>
</comment>
<evidence type="ECO:0000259" key="11">
    <source>
        <dbReference type="Pfam" id="PF00694"/>
    </source>
</evidence>
<dbReference type="CDD" id="cd01577">
    <property type="entry name" value="IPMI_Swivel"/>
    <property type="match status" value="1"/>
</dbReference>
<keyword evidence="13" id="KW-1185">Reference proteome</keyword>
<dbReference type="Gene3D" id="3.20.19.10">
    <property type="entry name" value="Aconitase, domain 4"/>
    <property type="match status" value="1"/>
</dbReference>
<keyword evidence="8" id="KW-0028">Amino-acid biosynthesis</keyword>
<dbReference type="SUPFAM" id="SSF52016">
    <property type="entry name" value="LeuD/IlvD-like"/>
    <property type="match status" value="1"/>
</dbReference>
<comment type="function">
    <text evidence="2">Catalyzes the isomerization between 2-isopropylmalate and 3-isopropylmalate, via the formation of 2-isopropylmaleate.</text>
</comment>
<dbReference type="OrthoDB" id="9777465at2"/>
<dbReference type="Proteomes" id="UP000254101">
    <property type="component" value="Unassembled WGS sequence"/>
</dbReference>